<dbReference type="Proteomes" id="UP000885348">
    <property type="component" value="Unassembled WGS sequence"/>
</dbReference>
<protein>
    <submittedName>
        <fullName evidence="2">Uncharacterized protein</fullName>
    </submittedName>
</protein>
<sequence length="83" mass="9848">MPKMILQKINFISGESVSIMTMQTISYIEFWTLIYYIDHCSFMAISIEFLISVSEETKTNSPPFYNYKNNQRNHKTCIRNPQK</sequence>
<accession>A0A403QMR1</accession>
<feature type="compositionally biased region" description="Polar residues" evidence="1">
    <location>
        <begin position="59"/>
        <end position="70"/>
    </location>
</feature>
<gene>
    <name evidence="2" type="ORF">D7N80_23445</name>
</gene>
<dbReference type="EMBL" id="RVVJ01000036">
    <property type="protein sequence ID" value="MML56179.1"/>
    <property type="molecule type" value="Genomic_DNA"/>
</dbReference>
<feature type="compositionally biased region" description="Basic residues" evidence="1">
    <location>
        <begin position="71"/>
        <end position="83"/>
    </location>
</feature>
<evidence type="ECO:0000313" key="2">
    <source>
        <dbReference type="EMBL" id="MML56179.1"/>
    </source>
</evidence>
<name>A0A403QMR1_SALET</name>
<reference evidence="2" key="1">
    <citation type="submission" date="2018-09" db="EMBL/GenBank/DDBJ databases">
        <authorList>
            <person name="Ashton P.M."/>
            <person name="Dallman T."/>
            <person name="Nair S."/>
            <person name="De Pinna E."/>
            <person name="Peters T."/>
            <person name="Grant K."/>
        </authorList>
    </citation>
    <scope>NUCLEOTIDE SEQUENCE [LARGE SCALE GENOMIC DNA]</scope>
    <source>
        <strain evidence="2">598938</strain>
    </source>
</reference>
<evidence type="ECO:0000256" key="1">
    <source>
        <dbReference type="SAM" id="MobiDB-lite"/>
    </source>
</evidence>
<proteinExistence type="predicted"/>
<feature type="region of interest" description="Disordered" evidence="1">
    <location>
        <begin position="59"/>
        <end position="83"/>
    </location>
</feature>
<dbReference type="AlphaFoldDB" id="A0A403QMR1"/>
<organism evidence="2">
    <name type="scientific">Salmonella enterica I</name>
    <dbReference type="NCBI Taxonomy" id="59201"/>
    <lineage>
        <taxon>Bacteria</taxon>
        <taxon>Pseudomonadati</taxon>
        <taxon>Pseudomonadota</taxon>
        <taxon>Gammaproteobacteria</taxon>
        <taxon>Enterobacterales</taxon>
        <taxon>Enterobacteriaceae</taxon>
        <taxon>Salmonella</taxon>
    </lineage>
</organism>
<comment type="caution">
    <text evidence="2">The sequence shown here is derived from an EMBL/GenBank/DDBJ whole genome shotgun (WGS) entry which is preliminary data.</text>
</comment>